<dbReference type="Proteomes" id="UP000814243">
    <property type="component" value="Unassembled WGS sequence"/>
</dbReference>
<evidence type="ECO:0000313" key="2">
    <source>
        <dbReference type="Proteomes" id="UP000814243"/>
    </source>
</evidence>
<protein>
    <submittedName>
        <fullName evidence="1">Uncharacterized protein</fullName>
    </submittedName>
</protein>
<sequence length="108" mass="11758">MAFGEFIQCNAVPNCNNRQLDVVLSARGGVSVSAASEGMQPVDAYHPPLAVRVAAAPSAPSAPPASIASPYTRPYHPSITHKLWNFNKADFKQLYNLLTQIDWSNLYN</sequence>
<gene>
    <name evidence="1" type="ORF">HF086_011859</name>
</gene>
<dbReference type="AlphaFoldDB" id="A0A922SNY7"/>
<reference evidence="1" key="1">
    <citation type="journal article" date="2021" name="G3 (Bethesda)">
        <title>Genome and transcriptome analysis of the beet armyworm Spodoptera exigua reveals targets for pest control. .</title>
        <authorList>
            <person name="Simon S."/>
            <person name="Breeschoten T."/>
            <person name="Jansen H.J."/>
            <person name="Dirks R.P."/>
            <person name="Schranz M.E."/>
            <person name="Ros V.I.D."/>
        </authorList>
    </citation>
    <scope>NUCLEOTIDE SEQUENCE</scope>
    <source>
        <strain evidence="1">TB_SE_WUR_2020</strain>
    </source>
</reference>
<comment type="caution">
    <text evidence="1">The sequence shown here is derived from an EMBL/GenBank/DDBJ whole genome shotgun (WGS) entry which is preliminary data.</text>
</comment>
<name>A0A922SNY7_SPOEX</name>
<evidence type="ECO:0000313" key="1">
    <source>
        <dbReference type="EMBL" id="KAH9644690.1"/>
    </source>
</evidence>
<accession>A0A922SNY7</accession>
<organism evidence="1 2">
    <name type="scientific">Spodoptera exigua</name>
    <name type="common">Beet armyworm</name>
    <name type="synonym">Noctua fulgens</name>
    <dbReference type="NCBI Taxonomy" id="7107"/>
    <lineage>
        <taxon>Eukaryota</taxon>
        <taxon>Metazoa</taxon>
        <taxon>Ecdysozoa</taxon>
        <taxon>Arthropoda</taxon>
        <taxon>Hexapoda</taxon>
        <taxon>Insecta</taxon>
        <taxon>Pterygota</taxon>
        <taxon>Neoptera</taxon>
        <taxon>Endopterygota</taxon>
        <taxon>Lepidoptera</taxon>
        <taxon>Glossata</taxon>
        <taxon>Ditrysia</taxon>
        <taxon>Noctuoidea</taxon>
        <taxon>Noctuidae</taxon>
        <taxon>Amphipyrinae</taxon>
        <taxon>Spodoptera</taxon>
    </lineage>
</organism>
<proteinExistence type="predicted"/>
<dbReference type="EMBL" id="JACEFF010000073">
    <property type="protein sequence ID" value="KAH9644690.1"/>
    <property type="molecule type" value="Genomic_DNA"/>
</dbReference>